<dbReference type="InterPro" id="IPR053168">
    <property type="entry name" value="Glutamic_endopeptidase"/>
</dbReference>
<dbReference type="EMBL" id="JAMSHJ010000001">
    <property type="protein sequence ID" value="KAI5440798.1"/>
    <property type="molecule type" value="Genomic_DNA"/>
</dbReference>
<protein>
    <recommendedName>
        <fullName evidence="2">Neprosin PEP catalytic domain-containing protein</fullName>
    </recommendedName>
</protein>
<evidence type="ECO:0000256" key="1">
    <source>
        <dbReference type="SAM" id="SignalP"/>
    </source>
</evidence>
<dbReference type="Pfam" id="PF03080">
    <property type="entry name" value="Neprosin"/>
    <property type="match status" value="1"/>
</dbReference>
<dbReference type="PROSITE" id="PS52045">
    <property type="entry name" value="NEPROSIN_PEP_CD"/>
    <property type="match status" value="1"/>
</dbReference>
<name>A0A9D5BBB6_PEA</name>
<proteinExistence type="predicted"/>
<dbReference type="OrthoDB" id="1858978at2759"/>
<sequence length="391" mass="44466">MSKMINILLLIMCLVINSTSYRDHGMQSGLKDEDLELERQLNILNKSPIKSFHIKSGYIVDCIDINKQPAFDHPLLKNHKLQRKPIFERNITERRIQNSSEKSRFILETVRCPQGTQGTVPIRRTTKNDLIQGKYLFNAENLTQNSALNHFARLNLKHVSAPYYGASGTTSVWNPKVYKGQSSSGNLYVLNGEGDNLNKISIGWHVSPLLYNNGETHLYSFWASGKNGCFNMLCKGFIQVDRTFYLGSHISKTSTYGGDIYEVRLQISKDNTGNWWLKVRDKDIGYFPAALFSILYEADQVGWGGYTVTPAGTTSPAMGSGYYPDEDVTHASYFKFIKYLNIIREHYDPFPFMVDSYNDAPKCYGLTNYEDKRKDLGYFFQFGGPGGNCRS</sequence>
<dbReference type="PANTHER" id="PTHR31589:SF223">
    <property type="entry name" value="PROTEIN, PUTATIVE (DUF239)-RELATED"/>
    <property type="match status" value="1"/>
</dbReference>
<reference evidence="3 4" key="1">
    <citation type="journal article" date="2022" name="Nat. Genet.">
        <title>Improved pea reference genome and pan-genome highlight genomic features and evolutionary characteristics.</title>
        <authorList>
            <person name="Yang T."/>
            <person name="Liu R."/>
            <person name="Luo Y."/>
            <person name="Hu S."/>
            <person name="Wang D."/>
            <person name="Wang C."/>
            <person name="Pandey M.K."/>
            <person name="Ge S."/>
            <person name="Xu Q."/>
            <person name="Li N."/>
            <person name="Li G."/>
            <person name="Huang Y."/>
            <person name="Saxena R.K."/>
            <person name="Ji Y."/>
            <person name="Li M."/>
            <person name="Yan X."/>
            <person name="He Y."/>
            <person name="Liu Y."/>
            <person name="Wang X."/>
            <person name="Xiang C."/>
            <person name="Varshney R.K."/>
            <person name="Ding H."/>
            <person name="Gao S."/>
            <person name="Zong X."/>
        </authorList>
    </citation>
    <scope>NUCLEOTIDE SEQUENCE [LARGE SCALE GENOMIC DNA]</scope>
    <source>
        <strain evidence="3 4">cv. Zhongwan 6</strain>
    </source>
</reference>
<evidence type="ECO:0000313" key="4">
    <source>
        <dbReference type="Proteomes" id="UP001058974"/>
    </source>
</evidence>
<keyword evidence="1" id="KW-0732">Signal</keyword>
<accession>A0A9D5BBB6</accession>
<comment type="caution">
    <text evidence="3">The sequence shown here is derived from an EMBL/GenBank/DDBJ whole genome shotgun (WGS) entry which is preliminary data.</text>
</comment>
<dbReference type="Gramene" id="Psat01G0031700-T1">
    <property type="protein sequence ID" value="KAI5440798.1"/>
    <property type="gene ID" value="KIW84_010317"/>
</dbReference>
<organism evidence="3 4">
    <name type="scientific">Pisum sativum</name>
    <name type="common">Garden pea</name>
    <name type="synonym">Lathyrus oleraceus</name>
    <dbReference type="NCBI Taxonomy" id="3888"/>
    <lineage>
        <taxon>Eukaryota</taxon>
        <taxon>Viridiplantae</taxon>
        <taxon>Streptophyta</taxon>
        <taxon>Embryophyta</taxon>
        <taxon>Tracheophyta</taxon>
        <taxon>Spermatophyta</taxon>
        <taxon>Magnoliopsida</taxon>
        <taxon>eudicotyledons</taxon>
        <taxon>Gunneridae</taxon>
        <taxon>Pentapetalae</taxon>
        <taxon>rosids</taxon>
        <taxon>fabids</taxon>
        <taxon>Fabales</taxon>
        <taxon>Fabaceae</taxon>
        <taxon>Papilionoideae</taxon>
        <taxon>50 kb inversion clade</taxon>
        <taxon>NPAAA clade</taxon>
        <taxon>Hologalegina</taxon>
        <taxon>IRL clade</taxon>
        <taxon>Fabeae</taxon>
        <taxon>Lathyrus</taxon>
    </lineage>
</organism>
<keyword evidence="4" id="KW-1185">Reference proteome</keyword>
<gene>
    <name evidence="3" type="ORF">KIW84_010317</name>
</gene>
<feature type="domain" description="Neprosin PEP catalytic" evidence="2">
    <location>
        <begin position="144"/>
        <end position="390"/>
    </location>
</feature>
<feature type="signal peptide" evidence="1">
    <location>
        <begin position="1"/>
        <end position="20"/>
    </location>
</feature>
<dbReference type="Gene3D" id="3.90.1320.10">
    <property type="entry name" value="Outer-capsid protein sigma 3, large lobe"/>
    <property type="match status" value="1"/>
</dbReference>
<dbReference type="InterPro" id="IPR025521">
    <property type="entry name" value="Neprosin_propep"/>
</dbReference>
<dbReference type="PANTHER" id="PTHR31589">
    <property type="entry name" value="PROTEIN, PUTATIVE (DUF239)-RELATED-RELATED"/>
    <property type="match status" value="1"/>
</dbReference>
<evidence type="ECO:0000313" key="3">
    <source>
        <dbReference type="EMBL" id="KAI5440798.1"/>
    </source>
</evidence>
<feature type="chain" id="PRO_5038953309" description="Neprosin PEP catalytic domain-containing protein" evidence="1">
    <location>
        <begin position="21"/>
        <end position="391"/>
    </location>
</feature>
<dbReference type="Proteomes" id="UP001058974">
    <property type="component" value="Chromosome 1"/>
</dbReference>
<dbReference type="Pfam" id="PF14365">
    <property type="entry name" value="Neprosin_AP"/>
    <property type="match status" value="1"/>
</dbReference>
<evidence type="ECO:0000259" key="2">
    <source>
        <dbReference type="PROSITE" id="PS52045"/>
    </source>
</evidence>
<dbReference type="InterPro" id="IPR004314">
    <property type="entry name" value="Neprosin"/>
</dbReference>
<dbReference type="AlphaFoldDB" id="A0A9D5BBB6"/>